<dbReference type="FunFam" id="3.90.1170.20:FF:000001">
    <property type="entry name" value="Nicotinate-nucleotide diphosphorylase (Carboxylating)"/>
    <property type="match status" value="1"/>
</dbReference>
<evidence type="ECO:0000256" key="9">
    <source>
        <dbReference type="ARBA" id="ARBA00033102"/>
    </source>
</evidence>
<evidence type="ECO:0000313" key="16">
    <source>
        <dbReference type="EMBL" id="OAI11266.1"/>
    </source>
</evidence>
<feature type="domain" description="Quinolinate phosphoribosyl transferase C-terminal" evidence="14">
    <location>
        <begin position="107"/>
        <end position="269"/>
    </location>
</feature>
<feature type="domain" description="Quinolinate phosphoribosyl transferase N-terminal" evidence="15">
    <location>
        <begin position="20"/>
        <end position="104"/>
    </location>
</feature>
<dbReference type="InterPro" id="IPR013785">
    <property type="entry name" value="Aldolase_TIM"/>
</dbReference>
<dbReference type="SUPFAM" id="SSF51690">
    <property type="entry name" value="Nicotinate/Quinolinate PRTase C-terminal domain-like"/>
    <property type="match status" value="1"/>
</dbReference>
<comment type="catalytic activity">
    <reaction evidence="10">
        <text>nicotinate beta-D-ribonucleotide + CO2 + diphosphate = quinolinate + 5-phospho-alpha-D-ribose 1-diphosphate + 2 H(+)</text>
        <dbReference type="Rhea" id="RHEA:12733"/>
        <dbReference type="ChEBI" id="CHEBI:15378"/>
        <dbReference type="ChEBI" id="CHEBI:16526"/>
        <dbReference type="ChEBI" id="CHEBI:29959"/>
        <dbReference type="ChEBI" id="CHEBI:33019"/>
        <dbReference type="ChEBI" id="CHEBI:57502"/>
        <dbReference type="ChEBI" id="CHEBI:58017"/>
        <dbReference type="EC" id="2.4.2.19"/>
    </reaction>
</comment>
<dbReference type="SUPFAM" id="SSF54675">
    <property type="entry name" value="Nicotinate/Quinolinate PRTase N-terminal domain-like"/>
    <property type="match status" value="1"/>
</dbReference>
<dbReference type="PANTHER" id="PTHR32179">
    <property type="entry name" value="NICOTINATE-NUCLEOTIDE PYROPHOSPHORYLASE [CARBOXYLATING]"/>
    <property type="match status" value="1"/>
</dbReference>
<dbReference type="InterPro" id="IPR036068">
    <property type="entry name" value="Nicotinate_pribotase-like_C"/>
</dbReference>
<evidence type="ECO:0000256" key="8">
    <source>
        <dbReference type="ARBA" id="ARBA00022679"/>
    </source>
</evidence>
<dbReference type="InterPro" id="IPR027277">
    <property type="entry name" value="NadC/ModD"/>
</dbReference>
<dbReference type="Gene3D" id="3.90.1170.20">
    <property type="entry name" value="Quinolinate phosphoribosyl transferase, N-terminal domain"/>
    <property type="match status" value="1"/>
</dbReference>
<gene>
    <name evidence="16" type="ORF">A1507_03465</name>
</gene>
<reference evidence="16 17" key="1">
    <citation type="submission" date="2016-03" db="EMBL/GenBank/DDBJ databases">
        <authorList>
            <person name="Ploux O."/>
        </authorList>
    </citation>
    <scope>NUCLEOTIDE SEQUENCE [LARGE SCALE GENOMIC DNA]</scope>
    <source>
        <strain evidence="16 17">R-45378</strain>
    </source>
</reference>
<evidence type="ECO:0000256" key="3">
    <source>
        <dbReference type="ARBA" id="ARBA00009400"/>
    </source>
</evidence>
<protein>
    <recommendedName>
        <fullName evidence="11">Probable nicotinate-nucleotide pyrophosphorylase [carboxylating]</fullName>
        <ecNumber evidence="5">2.4.2.19</ecNumber>
    </recommendedName>
    <alternativeName>
        <fullName evidence="9">Quinolinate phosphoribosyltransferase [decarboxylating]</fullName>
    </alternativeName>
</protein>
<keyword evidence="6" id="KW-0662">Pyridine nucleotide biosynthesis</keyword>
<dbReference type="GO" id="GO:0004514">
    <property type="term" value="F:nicotinate-nucleotide diphosphorylase (carboxylating) activity"/>
    <property type="evidence" value="ECO:0007669"/>
    <property type="project" value="UniProtKB-EC"/>
</dbReference>
<keyword evidence="7 12" id="KW-0328">Glycosyltransferase</keyword>
<dbReference type="AlphaFoldDB" id="A0A177MZZ0"/>
<feature type="binding site" evidence="13">
    <location>
        <begin position="127"/>
        <end position="129"/>
    </location>
    <ligand>
        <name>substrate</name>
    </ligand>
</feature>
<organism evidence="16 17">
    <name type="scientific">Methylomonas koyamae</name>
    <dbReference type="NCBI Taxonomy" id="702114"/>
    <lineage>
        <taxon>Bacteria</taxon>
        <taxon>Pseudomonadati</taxon>
        <taxon>Pseudomonadota</taxon>
        <taxon>Gammaproteobacteria</taxon>
        <taxon>Methylococcales</taxon>
        <taxon>Methylococcaceae</taxon>
        <taxon>Methylomonas</taxon>
    </lineage>
</organism>
<keyword evidence="8 12" id="KW-0808">Transferase</keyword>
<dbReference type="CDD" id="cd01572">
    <property type="entry name" value="QPRTase"/>
    <property type="match status" value="1"/>
</dbReference>
<feature type="binding site" evidence="13">
    <location>
        <position position="151"/>
    </location>
    <ligand>
        <name>substrate</name>
    </ligand>
</feature>
<dbReference type="Proteomes" id="UP000077857">
    <property type="component" value="Unassembled WGS sequence"/>
</dbReference>
<feature type="binding site" evidence="13">
    <location>
        <position position="161"/>
    </location>
    <ligand>
        <name>substrate</name>
    </ligand>
</feature>
<evidence type="ECO:0000256" key="2">
    <source>
        <dbReference type="ARBA" id="ARBA00004893"/>
    </source>
</evidence>
<evidence type="ECO:0000256" key="11">
    <source>
        <dbReference type="ARBA" id="ARBA00069173"/>
    </source>
</evidence>
<dbReference type="InterPro" id="IPR002638">
    <property type="entry name" value="Quinolinate_PRibosylTrfase_C"/>
</dbReference>
<sequence length="275" mass="29479">MQPNPVEIDRYLAEDIGAGDLTANIIPEQIQASATVVTREGMVLCGTAWFDAVFERLSPQVVIEWLCSDGDWLAAGTVLCRLSGPARALLTGERTALNLLQTLSATASVAREYATAVAGTGCKVLDTRKTLPGLRLAQKYAVQCGGCFNHRIGLFDAILIKENHILAAGSIAEAVRAARSQANVPVEVEVENLDEFEQALAAKPDRVMLDNFSRADLVTAVGLNRGRVELEASGNITLDNIRSIAETGVDFISIGALTKNIKAVDLSMRIDMRIG</sequence>
<dbReference type="NCBIfam" id="TIGR00078">
    <property type="entry name" value="nadC"/>
    <property type="match status" value="1"/>
</dbReference>
<dbReference type="Pfam" id="PF02749">
    <property type="entry name" value="QRPTase_N"/>
    <property type="match status" value="1"/>
</dbReference>
<dbReference type="InterPro" id="IPR037128">
    <property type="entry name" value="Quinolinate_PRibosylTase_N_sf"/>
</dbReference>
<dbReference type="EC" id="2.4.2.19" evidence="5"/>
<evidence type="ECO:0000259" key="15">
    <source>
        <dbReference type="Pfam" id="PF02749"/>
    </source>
</evidence>
<comment type="pathway">
    <text evidence="2">Cofactor biosynthesis; NAD(+) biosynthesis; nicotinate D-ribonucleotide from quinolinate: step 1/1.</text>
</comment>
<dbReference type="OrthoDB" id="9782546at2"/>
<name>A0A177MZZ0_9GAMM</name>
<feature type="binding site" evidence="13">
    <location>
        <position position="189"/>
    </location>
    <ligand>
        <name>substrate</name>
    </ligand>
</feature>
<dbReference type="GO" id="GO:0034213">
    <property type="term" value="P:quinolinate catabolic process"/>
    <property type="evidence" value="ECO:0007669"/>
    <property type="project" value="TreeGrafter"/>
</dbReference>
<feature type="binding site" evidence="13">
    <location>
        <position position="210"/>
    </location>
    <ligand>
        <name>substrate</name>
    </ligand>
</feature>
<evidence type="ECO:0000256" key="6">
    <source>
        <dbReference type="ARBA" id="ARBA00022642"/>
    </source>
</evidence>
<evidence type="ECO:0000313" key="17">
    <source>
        <dbReference type="Proteomes" id="UP000077857"/>
    </source>
</evidence>
<evidence type="ECO:0000256" key="1">
    <source>
        <dbReference type="ARBA" id="ARBA00003237"/>
    </source>
</evidence>
<comment type="function">
    <text evidence="1">Involved in the catabolism of quinolinic acid (QA).</text>
</comment>
<proteinExistence type="inferred from homology"/>
<comment type="similarity">
    <text evidence="3 12">Belongs to the NadC/ModD family.</text>
</comment>
<dbReference type="EMBL" id="LUUJ01000123">
    <property type="protein sequence ID" value="OAI11266.1"/>
    <property type="molecule type" value="Genomic_DNA"/>
</dbReference>
<dbReference type="InterPro" id="IPR004393">
    <property type="entry name" value="NadC"/>
</dbReference>
<dbReference type="PANTHER" id="PTHR32179:SF3">
    <property type="entry name" value="NICOTINATE-NUCLEOTIDE PYROPHOSPHORYLASE [CARBOXYLATING]"/>
    <property type="match status" value="1"/>
</dbReference>
<evidence type="ECO:0000256" key="4">
    <source>
        <dbReference type="ARBA" id="ARBA00011218"/>
    </source>
</evidence>
<comment type="caution">
    <text evidence="16">The sequence shown here is derived from an EMBL/GenBank/DDBJ whole genome shotgun (WGS) entry which is preliminary data.</text>
</comment>
<dbReference type="Gene3D" id="3.20.20.70">
    <property type="entry name" value="Aldolase class I"/>
    <property type="match status" value="1"/>
</dbReference>
<dbReference type="InterPro" id="IPR022412">
    <property type="entry name" value="Quinolinate_PRibosylTrfase_N"/>
</dbReference>
<feature type="binding site" evidence="13">
    <location>
        <begin position="254"/>
        <end position="256"/>
    </location>
    <ligand>
        <name>substrate</name>
    </ligand>
</feature>
<dbReference type="GO" id="GO:0009435">
    <property type="term" value="P:NAD+ biosynthetic process"/>
    <property type="evidence" value="ECO:0007669"/>
    <property type="project" value="UniProtKB-UniPathway"/>
</dbReference>
<evidence type="ECO:0000256" key="5">
    <source>
        <dbReference type="ARBA" id="ARBA00011944"/>
    </source>
</evidence>
<dbReference type="RefSeq" id="WP_064042396.1">
    <property type="nucleotide sequence ID" value="NZ_LUUJ01000123.1"/>
</dbReference>
<dbReference type="FunFam" id="3.20.20.70:FF:000030">
    <property type="entry name" value="Nicotinate-nucleotide pyrophosphorylase, carboxylating"/>
    <property type="match status" value="1"/>
</dbReference>
<accession>A0A177MZZ0</accession>
<dbReference type="PIRSF" id="PIRSF006250">
    <property type="entry name" value="NadC_ModD"/>
    <property type="match status" value="1"/>
</dbReference>
<feature type="binding site" evidence="13">
    <location>
        <position position="94"/>
    </location>
    <ligand>
        <name>substrate</name>
    </ligand>
</feature>
<evidence type="ECO:0000259" key="14">
    <source>
        <dbReference type="Pfam" id="PF01729"/>
    </source>
</evidence>
<evidence type="ECO:0000256" key="13">
    <source>
        <dbReference type="PIRSR" id="PIRSR006250-1"/>
    </source>
</evidence>
<evidence type="ECO:0000256" key="7">
    <source>
        <dbReference type="ARBA" id="ARBA00022676"/>
    </source>
</evidence>
<evidence type="ECO:0000256" key="10">
    <source>
        <dbReference type="ARBA" id="ARBA00047445"/>
    </source>
</evidence>
<dbReference type="GO" id="GO:0005737">
    <property type="term" value="C:cytoplasm"/>
    <property type="evidence" value="ECO:0007669"/>
    <property type="project" value="TreeGrafter"/>
</dbReference>
<dbReference type="UniPathway" id="UPA00253">
    <property type="reaction ID" value="UER00331"/>
</dbReference>
<dbReference type="Pfam" id="PF01729">
    <property type="entry name" value="QRPTase_C"/>
    <property type="match status" value="1"/>
</dbReference>
<feature type="binding site" evidence="13">
    <location>
        <begin position="233"/>
        <end position="235"/>
    </location>
    <ligand>
        <name>substrate</name>
    </ligand>
</feature>
<evidence type="ECO:0000256" key="12">
    <source>
        <dbReference type="PIRNR" id="PIRNR006250"/>
    </source>
</evidence>
<comment type="subunit">
    <text evidence="4">Hexamer formed by 3 homodimers.</text>
</comment>